<dbReference type="AlphaFoldDB" id="I4C1X2"/>
<dbReference type="Gene3D" id="3.40.50.2300">
    <property type="match status" value="1"/>
</dbReference>
<dbReference type="Gene3D" id="1.10.10.60">
    <property type="entry name" value="Homeodomain-like"/>
    <property type="match status" value="1"/>
</dbReference>
<keyword evidence="10" id="KW-1185">Reference proteome</keyword>
<dbReference type="SUPFAM" id="SSF52540">
    <property type="entry name" value="P-loop containing nucleoside triphosphate hydrolases"/>
    <property type="match status" value="1"/>
</dbReference>
<dbReference type="PROSITE" id="PS00675">
    <property type="entry name" value="SIGMA54_INTERACT_1"/>
    <property type="match status" value="1"/>
</dbReference>
<keyword evidence="5" id="KW-0597">Phosphoprotein</keyword>
<feature type="modified residue" description="4-aspartylphosphate" evidence="5">
    <location>
        <position position="53"/>
    </location>
</feature>
<keyword evidence="3" id="KW-0805">Transcription regulation</keyword>
<evidence type="ECO:0000256" key="5">
    <source>
        <dbReference type="PROSITE-ProRule" id="PRU00169"/>
    </source>
</evidence>
<dbReference type="PROSITE" id="PS50045">
    <property type="entry name" value="SIGMA54_INTERACT_4"/>
    <property type="match status" value="1"/>
</dbReference>
<evidence type="ECO:0000256" key="2">
    <source>
        <dbReference type="ARBA" id="ARBA00022840"/>
    </source>
</evidence>
<dbReference type="CDD" id="cd17536">
    <property type="entry name" value="REC_YesN-like"/>
    <property type="match status" value="1"/>
</dbReference>
<keyword evidence="1" id="KW-0547">Nucleotide-binding</keyword>
<evidence type="ECO:0000256" key="4">
    <source>
        <dbReference type="ARBA" id="ARBA00023163"/>
    </source>
</evidence>
<dbReference type="InterPro" id="IPR002197">
    <property type="entry name" value="HTH_Fis"/>
</dbReference>
<dbReference type="FunFam" id="3.40.50.300:FF:000006">
    <property type="entry name" value="DNA-binding transcriptional regulator NtrC"/>
    <property type="match status" value="1"/>
</dbReference>
<accession>I4C1X2</accession>
<organism evidence="9 10">
    <name type="scientific">Desulfomonile tiedjei (strain ATCC 49306 / DSM 6799 / DCB-1)</name>
    <dbReference type="NCBI Taxonomy" id="706587"/>
    <lineage>
        <taxon>Bacteria</taxon>
        <taxon>Pseudomonadati</taxon>
        <taxon>Thermodesulfobacteriota</taxon>
        <taxon>Desulfomonilia</taxon>
        <taxon>Desulfomonilales</taxon>
        <taxon>Desulfomonilaceae</taxon>
        <taxon>Desulfomonile</taxon>
    </lineage>
</organism>
<dbReference type="SUPFAM" id="SSF52172">
    <property type="entry name" value="CheY-like"/>
    <property type="match status" value="1"/>
</dbReference>
<feature type="domain" description="Sigma-54 factor interaction" evidence="7">
    <location>
        <begin position="144"/>
        <end position="373"/>
    </location>
</feature>
<feature type="region of interest" description="Disordered" evidence="6">
    <location>
        <begin position="449"/>
        <end position="479"/>
    </location>
</feature>
<dbReference type="Pfam" id="PF00158">
    <property type="entry name" value="Sigma54_activat"/>
    <property type="match status" value="1"/>
</dbReference>
<dbReference type="InterPro" id="IPR011006">
    <property type="entry name" value="CheY-like_superfamily"/>
</dbReference>
<feature type="compositionally biased region" description="Basic residues" evidence="6">
    <location>
        <begin position="462"/>
        <end position="472"/>
    </location>
</feature>
<dbReference type="Gene3D" id="3.40.50.300">
    <property type="entry name" value="P-loop containing nucleotide triphosphate hydrolases"/>
    <property type="match status" value="1"/>
</dbReference>
<keyword evidence="9" id="KW-0238">DNA-binding</keyword>
<dbReference type="GO" id="GO:0000160">
    <property type="term" value="P:phosphorelay signal transduction system"/>
    <property type="evidence" value="ECO:0007669"/>
    <property type="project" value="InterPro"/>
</dbReference>
<dbReference type="GO" id="GO:0043565">
    <property type="term" value="F:sequence-specific DNA binding"/>
    <property type="evidence" value="ECO:0007669"/>
    <property type="project" value="InterPro"/>
</dbReference>
<dbReference type="CDD" id="cd00009">
    <property type="entry name" value="AAA"/>
    <property type="match status" value="1"/>
</dbReference>
<dbReference type="HOGENOM" id="CLU_000445_0_6_7"/>
<dbReference type="Proteomes" id="UP000006055">
    <property type="component" value="Chromosome"/>
</dbReference>
<evidence type="ECO:0000313" key="9">
    <source>
        <dbReference type="EMBL" id="AFM23563.1"/>
    </source>
</evidence>
<dbReference type="PROSITE" id="PS50110">
    <property type="entry name" value="RESPONSE_REGULATORY"/>
    <property type="match status" value="1"/>
</dbReference>
<keyword evidence="2" id="KW-0067">ATP-binding</keyword>
<dbReference type="InterPro" id="IPR002078">
    <property type="entry name" value="Sigma_54_int"/>
</dbReference>
<name>I4C1X2_DESTA</name>
<dbReference type="GO" id="GO:0005524">
    <property type="term" value="F:ATP binding"/>
    <property type="evidence" value="ECO:0007669"/>
    <property type="project" value="UniProtKB-KW"/>
</dbReference>
<dbReference type="SMART" id="SM00382">
    <property type="entry name" value="AAA"/>
    <property type="match status" value="1"/>
</dbReference>
<reference evidence="10" key="1">
    <citation type="submission" date="2012-06" db="EMBL/GenBank/DDBJ databases">
        <title>Complete sequence of chromosome of Desulfomonile tiedjei DSM 6799.</title>
        <authorList>
            <person name="Lucas S."/>
            <person name="Copeland A."/>
            <person name="Lapidus A."/>
            <person name="Glavina del Rio T."/>
            <person name="Dalin E."/>
            <person name="Tice H."/>
            <person name="Bruce D."/>
            <person name="Goodwin L."/>
            <person name="Pitluck S."/>
            <person name="Peters L."/>
            <person name="Ovchinnikova G."/>
            <person name="Zeytun A."/>
            <person name="Lu M."/>
            <person name="Kyrpides N."/>
            <person name="Mavromatis K."/>
            <person name="Ivanova N."/>
            <person name="Brettin T."/>
            <person name="Detter J.C."/>
            <person name="Han C."/>
            <person name="Larimer F."/>
            <person name="Land M."/>
            <person name="Hauser L."/>
            <person name="Markowitz V."/>
            <person name="Cheng J.-F."/>
            <person name="Hugenholtz P."/>
            <person name="Woyke T."/>
            <person name="Wu D."/>
            <person name="Spring S."/>
            <person name="Schroeder M."/>
            <person name="Brambilla E."/>
            <person name="Klenk H.-P."/>
            <person name="Eisen J.A."/>
        </authorList>
    </citation>
    <scope>NUCLEOTIDE SEQUENCE [LARGE SCALE GENOMIC DNA]</scope>
    <source>
        <strain evidence="10">ATCC 49306 / DSM 6799 / DCB-1</strain>
    </source>
</reference>
<proteinExistence type="predicted"/>
<dbReference type="SMART" id="SM00448">
    <property type="entry name" value="REC"/>
    <property type="match status" value="1"/>
</dbReference>
<dbReference type="PROSITE" id="PS00688">
    <property type="entry name" value="SIGMA54_INTERACT_3"/>
    <property type="match status" value="1"/>
</dbReference>
<dbReference type="PANTHER" id="PTHR32071">
    <property type="entry name" value="TRANSCRIPTIONAL REGULATORY PROTEIN"/>
    <property type="match status" value="1"/>
</dbReference>
<evidence type="ECO:0000259" key="8">
    <source>
        <dbReference type="PROSITE" id="PS50110"/>
    </source>
</evidence>
<dbReference type="InterPro" id="IPR003593">
    <property type="entry name" value="AAA+_ATPase"/>
</dbReference>
<dbReference type="OrthoDB" id="9814761at2"/>
<dbReference type="InterPro" id="IPR009057">
    <property type="entry name" value="Homeodomain-like_sf"/>
</dbReference>
<dbReference type="InterPro" id="IPR025944">
    <property type="entry name" value="Sigma_54_int_dom_CS"/>
</dbReference>
<evidence type="ECO:0000256" key="6">
    <source>
        <dbReference type="SAM" id="MobiDB-lite"/>
    </source>
</evidence>
<dbReference type="GO" id="GO:0006355">
    <property type="term" value="P:regulation of DNA-templated transcription"/>
    <property type="evidence" value="ECO:0007669"/>
    <property type="project" value="InterPro"/>
</dbReference>
<keyword evidence="4" id="KW-0804">Transcription</keyword>
<sequence>MKSKVCIIDDQNSILESMEIFFKIRNWDVYTAANGPDGIRLVEQVRPVLVILDIRLPGMSGLEVLEKLRGRFPKLQVIVITAFQTMESTIQAIKLGAFDYLHKPIDIAEMDAVIRRLEVTAVDQDREVEALDQAFNPTDHRPHMISRSRRMKEVFKTIALVSESRVTVLIQGESGTGKELIARSIHYNSPWSDKPFTVMDCSTLVDSLVESELFGYEKGAFTGATDTRKGRLELTGEGTILFDEIGELPLLMQSKLLRFLQSGEFVRVGGDRPIFSNARIVAATNRNLTKLVQEGKFREDLYYRLKVVTIDAPPLRSRRSDIPLLASFFLQKTAYQNVSETKRLSPEALELLMNYDWPGNIRQLENVMIRCAVLSPSAVLSREHAEACLKDSPTFASNHGSNTSLEEVEREHILKVLDSNEWHLGRTCDQLGMSRPTLRARMKKYGLFPSDSRKSRASGNMRCRKGTGRKTTLRPQEVR</sequence>
<dbReference type="InterPro" id="IPR025662">
    <property type="entry name" value="Sigma_54_int_dom_ATP-bd_1"/>
</dbReference>
<dbReference type="KEGG" id="dti:Desti_0839"/>
<dbReference type="PATRIC" id="fig|706587.4.peg.951"/>
<gene>
    <name evidence="9" type="ordered locus">Desti_0839</name>
</gene>
<dbReference type="InterPro" id="IPR058031">
    <property type="entry name" value="AAA_lid_NorR"/>
</dbReference>
<dbReference type="Gene3D" id="1.10.8.60">
    <property type="match status" value="1"/>
</dbReference>
<evidence type="ECO:0000313" key="10">
    <source>
        <dbReference type="Proteomes" id="UP000006055"/>
    </source>
</evidence>
<dbReference type="EMBL" id="CP003360">
    <property type="protein sequence ID" value="AFM23563.1"/>
    <property type="molecule type" value="Genomic_DNA"/>
</dbReference>
<evidence type="ECO:0000259" key="7">
    <source>
        <dbReference type="PROSITE" id="PS50045"/>
    </source>
</evidence>
<dbReference type="Pfam" id="PF25601">
    <property type="entry name" value="AAA_lid_14"/>
    <property type="match status" value="1"/>
</dbReference>
<dbReference type="InterPro" id="IPR027417">
    <property type="entry name" value="P-loop_NTPase"/>
</dbReference>
<feature type="domain" description="Response regulatory" evidence="8">
    <location>
        <begin position="4"/>
        <end position="118"/>
    </location>
</feature>
<dbReference type="InterPro" id="IPR001789">
    <property type="entry name" value="Sig_transdc_resp-reg_receiver"/>
</dbReference>
<protein>
    <submittedName>
        <fullName evidence="9">Response regulator with CheY-like receiver, AAA-type ATPase, and DNA-binding domains</fullName>
    </submittedName>
</protein>
<evidence type="ECO:0000256" key="3">
    <source>
        <dbReference type="ARBA" id="ARBA00023015"/>
    </source>
</evidence>
<dbReference type="SUPFAM" id="SSF46689">
    <property type="entry name" value="Homeodomain-like"/>
    <property type="match status" value="1"/>
</dbReference>
<dbReference type="Pfam" id="PF02954">
    <property type="entry name" value="HTH_8"/>
    <property type="match status" value="1"/>
</dbReference>
<dbReference type="Pfam" id="PF00072">
    <property type="entry name" value="Response_reg"/>
    <property type="match status" value="1"/>
</dbReference>
<evidence type="ECO:0000256" key="1">
    <source>
        <dbReference type="ARBA" id="ARBA00022741"/>
    </source>
</evidence>
<dbReference type="STRING" id="706587.Desti_0839"/>
<dbReference type="eggNOG" id="COG2204">
    <property type="taxonomic scope" value="Bacteria"/>
</dbReference>
<dbReference type="RefSeq" id="WP_014808719.1">
    <property type="nucleotide sequence ID" value="NC_018025.1"/>
</dbReference>